<dbReference type="InterPro" id="IPR001882">
    <property type="entry name" value="Biotin_BS"/>
</dbReference>
<evidence type="ECO:0000256" key="5">
    <source>
        <dbReference type="ARBA" id="ARBA00022832"/>
    </source>
</evidence>
<evidence type="ECO:0000256" key="4">
    <source>
        <dbReference type="ARBA" id="ARBA00022516"/>
    </source>
</evidence>
<comment type="caution">
    <text evidence="12">The sequence shown here is derived from an EMBL/GenBank/DDBJ whole genome shotgun (WGS) entry which is preliminary data.</text>
</comment>
<dbReference type="PRINTS" id="PR01071">
    <property type="entry name" value="ACOABIOTINCC"/>
</dbReference>
<dbReference type="InterPro" id="IPR001249">
    <property type="entry name" value="AcCoA_biotinCC"/>
</dbReference>
<evidence type="ECO:0000256" key="10">
    <source>
        <dbReference type="SAM" id="MobiDB-lite"/>
    </source>
</evidence>
<evidence type="ECO:0000256" key="8">
    <source>
        <dbReference type="ARBA" id="ARBA00023267"/>
    </source>
</evidence>
<keyword evidence="5 9" id="KW-0276">Fatty acid metabolism</keyword>
<feature type="region of interest" description="Disordered" evidence="10">
    <location>
        <begin position="43"/>
        <end position="63"/>
    </location>
</feature>
<reference evidence="12 13" key="1">
    <citation type="submission" date="2024-02" db="EMBL/GenBank/DDBJ databases">
        <title>Roseibium algae sp. nov., isolated from marine alga (Grateloupia sp.), showing potential in myo-inositol conversion.</title>
        <authorList>
            <person name="Wang Y."/>
        </authorList>
    </citation>
    <scope>NUCLEOTIDE SEQUENCE [LARGE SCALE GENOMIC DNA]</scope>
    <source>
        <strain evidence="12 13">H3510</strain>
    </source>
</reference>
<dbReference type="InterPro" id="IPR000089">
    <property type="entry name" value="Biotin_lipoyl"/>
</dbReference>
<dbReference type="PANTHER" id="PTHR45266:SF3">
    <property type="entry name" value="OXALOACETATE DECARBOXYLASE ALPHA CHAIN"/>
    <property type="match status" value="1"/>
</dbReference>
<dbReference type="PANTHER" id="PTHR45266">
    <property type="entry name" value="OXALOACETATE DECARBOXYLASE ALPHA CHAIN"/>
    <property type="match status" value="1"/>
</dbReference>
<dbReference type="PROSITE" id="PS50968">
    <property type="entry name" value="BIOTINYL_LIPOYL"/>
    <property type="match status" value="1"/>
</dbReference>
<dbReference type="EMBL" id="JBAKIA010000005">
    <property type="protein sequence ID" value="MEJ8474255.1"/>
    <property type="molecule type" value="Genomic_DNA"/>
</dbReference>
<evidence type="ECO:0000256" key="1">
    <source>
        <dbReference type="ARBA" id="ARBA00003761"/>
    </source>
</evidence>
<evidence type="ECO:0000259" key="11">
    <source>
        <dbReference type="PROSITE" id="PS50968"/>
    </source>
</evidence>
<dbReference type="SUPFAM" id="SSF51230">
    <property type="entry name" value="Single hybrid motif"/>
    <property type="match status" value="1"/>
</dbReference>
<evidence type="ECO:0000256" key="7">
    <source>
        <dbReference type="ARBA" id="ARBA00023160"/>
    </source>
</evidence>
<dbReference type="PROSITE" id="PS00188">
    <property type="entry name" value="BIOTIN"/>
    <property type="match status" value="1"/>
</dbReference>
<evidence type="ECO:0000256" key="6">
    <source>
        <dbReference type="ARBA" id="ARBA00023098"/>
    </source>
</evidence>
<evidence type="ECO:0000256" key="3">
    <source>
        <dbReference type="ARBA" id="ARBA00017562"/>
    </source>
</evidence>
<sequence length="143" mass="15062">MTVEAAHLTSIMEWMSAKGVKELDLTENGVRFQIVRDESVPPVTVGGASTKDQQSILPASKPAPDNLTIKAEMSGLCHLKPNPASAPFVQVGDTISAGQTLYVIEAMKVMTSVSAKAAGTLEEILITNGVQVDPGTPLFRISA</sequence>
<accession>A0ABU8TKX5</accession>
<keyword evidence="7 9" id="KW-0275">Fatty acid biosynthesis</keyword>
<protein>
    <recommendedName>
        <fullName evidence="3 9">Biotin carboxyl carrier protein of acetyl-CoA carboxylase</fullName>
    </recommendedName>
</protein>
<dbReference type="CDD" id="cd06850">
    <property type="entry name" value="biotinyl_domain"/>
    <property type="match status" value="1"/>
</dbReference>
<proteinExistence type="predicted"/>
<feature type="domain" description="Lipoyl-binding" evidence="11">
    <location>
        <begin position="68"/>
        <end position="142"/>
    </location>
</feature>
<evidence type="ECO:0000313" key="12">
    <source>
        <dbReference type="EMBL" id="MEJ8474255.1"/>
    </source>
</evidence>
<evidence type="ECO:0000313" key="13">
    <source>
        <dbReference type="Proteomes" id="UP001385499"/>
    </source>
</evidence>
<evidence type="ECO:0000256" key="2">
    <source>
        <dbReference type="ARBA" id="ARBA00005194"/>
    </source>
</evidence>
<organism evidence="12 13">
    <name type="scientific">Roseibium algae</name>
    <dbReference type="NCBI Taxonomy" id="3123038"/>
    <lineage>
        <taxon>Bacteria</taxon>
        <taxon>Pseudomonadati</taxon>
        <taxon>Pseudomonadota</taxon>
        <taxon>Alphaproteobacteria</taxon>
        <taxon>Hyphomicrobiales</taxon>
        <taxon>Stappiaceae</taxon>
        <taxon>Roseibium</taxon>
    </lineage>
</organism>
<dbReference type="Proteomes" id="UP001385499">
    <property type="component" value="Unassembled WGS sequence"/>
</dbReference>
<evidence type="ECO:0000256" key="9">
    <source>
        <dbReference type="RuleBase" id="RU364072"/>
    </source>
</evidence>
<keyword evidence="8 9" id="KW-0092">Biotin</keyword>
<dbReference type="InterPro" id="IPR050709">
    <property type="entry name" value="Biotin_Carboxyl_Carrier/Decarb"/>
</dbReference>
<comment type="function">
    <text evidence="1 9">This protein is a component of the acetyl coenzyme A carboxylase complex; first, biotin carboxylase catalyzes the carboxylation of the carrier protein and then the transcarboxylase transfers the carboxyl group to form malonyl-CoA.</text>
</comment>
<dbReference type="Gene3D" id="2.40.50.100">
    <property type="match status" value="1"/>
</dbReference>
<name>A0ABU8TKX5_9HYPH</name>
<gene>
    <name evidence="12" type="ORF">V6575_09140</name>
</gene>
<dbReference type="RefSeq" id="WP_340273995.1">
    <property type="nucleotide sequence ID" value="NZ_JBAKIA010000005.1"/>
</dbReference>
<dbReference type="InterPro" id="IPR011053">
    <property type="entry name" value="Single_hybrid_motif"/>
</dbReference>
<comment type="pathway">
    <text evidence="2 9">Lipid metabolism; fatty acid biosynthesis.</text>
</comment>
<keyword evidence="13" id="KW-1185">Reference proteome</keyword>
<dbReference type="Pfam" id="PF00364">
    <property type="entry name" value="Biotin_lipoyl"/>
    <property type="match status" value="1"/>
</dbReference>
<keyword evidence="6 9" id="KW-0443">Lipid metabolism</keyword>
<keyword evidence="4 9" id="KW-0444">Lipid biosynthesis</keyword>